<dbReference type="SMART" id="SM00320">
    <property type="entry name" value="WD40"/>
    <property type="match status" value="6"/>
</dbReference>
<name>A0AA36MTW3_9DINO</name>
<evidence type="ECO:0000256" key="3">
    <source>
        <dbReference type="SAM" id="MobiDB-lite"/>
    </source>
</evidence>
<reference evidence="4" key="1">
    <citation type="submission" date="2023-08" db="EMBL/GenBank/DDBJ databases">
        <authorList>
            <person name="Chen Y."/>
            <person name="Shah S."/>
            <person name="Dougan E. K."/>
            <person name="Thang M."/>
            <person name="Chan C."/>
        </authorList>
    </citation>
    <scope>NUCLEOTIDE SEQUENCE</scope>
</reference>
<dbReference type="Gene3D" id="2.130.10.10">
    <property type="entry name" value="YVTN repeat-like/Quinoprotein amine dehydrogenase"/>
    <property type="match status" value="2"/>
</dbReference>
<dbReference type="PANTHER" id="PTHR13720:SF33">
    <property type="entry name" value="HELP DOMAIN-CONTAINING PROTEIN"/>
    <property type="match status" value="1"/>
</dbReference>
<evidence type="ECO:0000313" key="5">
    <source>
        <dbReference type="Proteomes" id="UP001178507"/>
    </source>
</evidence>
<keyword evidence="5" id="KW-1185">Reference proteome</keyword>
<dbReference type="GO" id="GO:0008017">
    <property type="term" value="F:microtubule binding"/>
    <property type="evidence" value="ECO:0007669"/>
    <property type="project" value="TreeGrafter"/>
</dbReference>
<sequence>MESAMSAPNLSRVNGFQPGCVVPLSESRLAFAAGKLVVEMDLESKAQRFVQGHSALVTCMAHSEQQALGASGQVCRAGAKWAEVLLWDSDSLEVCACFSYHQADVEAIAFIQDGEVLVTVGSDRDKTMALWPAAREGVFRIGRKEGVPLAVSSAFKDAAVSGVVPAPGGSELPLLFASFGVKHIKFWHSARSARLSAAIEGRRGAFGCDGAPEVILCAAWVARDRLVAGGNAGEVFFFHGSRAVRKMQLQSSPVACLLPLKEALAVVHGSGMCHLLNFGKAQEVDFSAVAGWPGARFRTQLVSGSWKDRTLLLSSKTHLMSLDFSNGLHQTKNCQVLISQPSAALTSVAIHPVEPRLYVSALDGLVRCYDAAWKPLESQSLKASAGVTCLALSGAASEDSSAWLAVGCSDSTLSILSEKSHRYVLRRSLSGRKARLTCAKFSAVDVSGAHPLWLAVGTDDGCIHTFRFKEPTCRSSVYTTHTGEEIVSKVATLRGHEAPIFDICFADTLPCTYLIGVDLSGKELAFDVPMARRLPTIAMVREVPFSPWTAPTGWQVQGCQGAQASAGALRRFHEIPGRQAIAVADSEKVEIFPFPCSTPPGIHPPRLEGPAAPISTLLFSNITDSLLATADTVLFEWSWTAQAPRMPLTPLRSVQGMSETPESRKPQMPAFTPPPRARSSQASRAQALTAGLFCPNCGQKRPDSAQAPRTPQRAASAARRV</sequence>
<accession>A0AA36MTW3</accession>
<dbReference type="InterPro" id="IPR036322">
    <property type="entry name" value="WD40_repeat_dom_sf"/>
</dbReference>
<organism evidence="4 5">
    <name type="scientific">Effrenium voratum</name>
    <dbReference type="NCBI Taxonomy" id="2562239"/>
    <lineage>
        <taxon>Eukaryota</taxon>
        <taxon>Sar</taxon>
        <taxon>Alveolata</taxon>
        <taxon>Dinophyceae</taxon>
        <taxon>Suessiales</taxon>
        <taxon>Symbiodiniaceae</taxon>
        <taxon>Effrenium</taxon>
    </lineage>
</organism>
<dbReference type="InterPro" id="IPR001680">
    <property type="entry name" value="WD40_rpt"/>
</dbReference>
<comment type="caution">
    <text evidence="4">The sequence shown here is derived from an EMBL/GenBank/DDBJ whole genome shotgun (WGS) entry which is preliminary data.</text>
</comment>
<dbReference type="Proteomes" id="UP001178507">
    <property type="component" value="Unassembled WGS sequence"/>
</dbReference>
<dbReference type="AlphaFoldDB" id="A0AA36MTW3"/>
<evidence type="ECO:0000256" key="1">
    <source>
        <dbReference type="ARBA" id="ARBA00022574"/>
    </source>
</evidence>
<gene>
    <name evidence="4" type="ORF">EVOR1521_LOCUS7220</name>
</gene>
<feature type="compositionally biased region" description="Low complexity" evidence="3">
    <location>
        <begin position="677"/>
        <end position="687"/>
    </location>
</feature>
<proteinExistence type="predicted"/>
<dbReference type="InterPro" id="IPR015943">
    <property type="entry name" value="WD40/YVTN_repeat-like_dom_sf"/>
</dbReference>
<dbReference type="EMBL" id="CAUJNA010000570">
    <property type="protein sequence ID" value="CAJ1378812.1"/>
    <property type="molecule type" value="Genomic_DNA"/>
</dbReference>
<feature type="region of interest" description="Disordered" evidence="3">
    <location>
        <begin position="653"/>
        <end position="721"/>
    </location>
</feature>
<keyword evidence="2" id="KW-0677">Repeat</keyword>
<evidence type="ECO:0000256" key="2">
    <source>
        <dbReference type="ARBA" id="ARBA00022737"/>
    </source>
</evidence>
<dbReference type="InterPro" id="IPR050630">
    <property type="entry name" value="WD_repeat_EMAP"/>
</dbReference>
<evidence type="ECO:0000313" key="4">
    <source>
        <dbReference type="EMBL" id="CAJ1378812.1"/>
    </source>
</evidence>
<dbReference type="SUPFAM" id="SSF50978">
    <property type="entry name" value="WD40 repeat-like"/>
    <property type="match status" value="1"/>
</dbReference>
<protein>
    <submittedName>
        <fullName evidence="4">Uncharacterized protein</fullName>
    </submittedName>
</protein>
<dbReference type="Pfam" id="PF00400">
    <property type="entry name" value="WD40"/>
    <property type="match status" value="1"/>
</dbReference>
<dbReference type="PANTHER" id="PTHR13720">
    <property type="entry name" value="WD-40 REPEAT PROTEIN"/>
    <property type="match status" value="1"/>
</dbReference>
<keyword evidence="1" id="KW-0853">WD repeat</keyword>